<gene>
    <name evidence="2" type="ORF">MBM_05341</name>
</gene>
<reference evidence="2 3" key="1">
    <citation type="journal article" date="2012" name="BMC Genomics">
        <title>Sequencing the genome of Marssonina brunnea reveals fungus-poplar co-evolution.</title>
        <authorList>
            <person name="Zhu S."/>
            <person name="Cao Y.-Z."/>
            <person name="Jiang C."/>
            <person name="Tan B.-Y."/>
            <person name="Wang Z."/>
            <person name="Feng S."/>
            <person name="Zhang L."/>
            <person name="Su X.-H."/>
            <person name="Brejova B."/>
            <person name="Vinar T."/>
            <person name="Xu M."/>
            <person name="Wang M.-X."/>
            <person name="Zhang S.-G."/>
            <person name="Huang M.-R."/>
            <person name="Wu R."/>
            <person name="Zhou Y."/>
        </authorList>
    </citation>
    <scope>NUCLEOTIDE SEQUENCE [LARGE SCALE GENOMIC DNA]</scope>
    <source>
        <strain evidence="2 3">MB_m1</strain>
    </source>
</reference>
<sequence length="76" mass="8108">MLHLPALLAAFAFTLSLAIAAPQGFISQEKCANYGQQACSYDHKNILVCNVRGKWVLAASCAGLTCKQLSDAPHCL</sequence>
<dbReference type="KEGG" id="mbe:MBM_05341"/>
<dbReference type="Proteomes" id="UP000006753">
    <property type="component" value="Unassembled WGS sequence"/>
</dbReference>
<dbReference type="InParanoid" id="K1WWI6"/>
<organism evidence="2 3">
    <name type="scientific">Marssonina brunnea f. sp. multigermtubi (strain MB_m1)</name>
    <name type="common">Marssonina leaf spot fungus</name>
    <dbReference type="NCBI Taxonomy" id="1072389"/>
    <lineage>
        <taxon>Eukaryota</taxon>
        <taxon>Fungi</taxon>
        <taxon>Dikarya</taxon>
        <taxon>Ascomycota</taxon>
        <taxon>Pezizomycotina</taxon>
        <taxon>Leotiomycetes</taxon>
        <taxon>Helotiales</taxon>
        <taxon>Drepanopezizaceae</taxon>
        <taxon>Drepanopeziza</taxon>
    </lineage>
</organism>
<evidence type="ECO:0000313" key="3">
    <source>
        <dbReference type="Proteomes" id="UP000006753"/>
    </source>
</evidence>
<name>K1WWI6_MARBU</name>
<feature type="signal peptide" evidence="1">
    <location>
        <begin position="1"/>
        <end position="20"/>
    </location>
</feature>
<keyword evidence="3" id="KW-1185">Reference proteome</keyword>
<evidence type="ECO:0000313" key="2">
    <source>
        <dbReference type="EMBL" id="EKD16872.1"/>
    </source>
</evidence>
<dbReference type="HOGENOM" id="CLU_2655006_0_0_1"/>
<keyword evidence="1" id="KW-0732">Signal</keyword>
<evidence type="ECO:0000256" key="1">
    <source>
        <dbReference type="SAM" id="SignalP"/>
    </source>
</evidence>
<protein>
    <submittedName>
        <fullName evidence="2">Uncharacterized protein</fullName>
    </submittedName>
</protein>
<dbReference type="EMBL" id="JH921438">
    <property type="protein sequence ID" value="EKD16872.1"/>
    <property type="molecule type" value="Genomic_DNA"/>
</dbReference>
<dbReference type="OrthoDB" id="3498024at2759"/>
<accession>K1WWI6</accession>
<proteinExistence type="predicted"/>
<dbReference type="AlphaFoldDB" id="K1WWI6"/>
<feature type="chain" id="PRO_5003853198" evidence="1">
    <location>
        <begin position="21"/>
        <end position="76"/>
    </location>
</feature>